<feature type="chain" id="PRO_5035946245" evidence="1">
    <location>
        <begin position="21"/>
        <end position="43"/>
    </location>
</feature>
<dbReference type="Proteomes" id="UP000822688">
    <property type="component" value="Chromosome 5"/>
</dbReference>
<reference evidence="2" key="1">
    <citation type="submission" date="2020-06" db="EMBL/GenBank/DDBJ databases">
        <title>WGS assembly of Ceratodon purpureus strain R40.</title>
        <authorList>
            <person name="Carey S.B."/>
            <person name="Jenkins J."/>
            <person name="Shu S."/>
            <person name="Lovell J.T."/>
            <person name="Sreedasyam A."/>
            <person name="Maumus F."/>
            <person name="Tiley G.P."/>
            <person name="Fernandez-Pozo N."/>
            <person name="Barry K."/>
            <person name="Chen C."/>
            <person name="Wang M."/>
            <person name="Lipzen A."/>
            <person name="Daum C."/>
            <person name="Saski C.A."/>
            <person name="Payton A.C."/>
            <person name="Mcbreen J.C."/>
            <person name="Conrad R.E."/>
            <person name="Kollar L.M."/>
            <person name="Olsson S."/>
            <person name="Huttunen S."/>
            <person name="Landis J.B."/>
            <person name="Wickett N.J."/>
            <person name="Johnson M.G."/>
            <person name="Rensing S.A."/>
            <person name="Grimwood J."/>
            <person name="Schmutz J."/>
            <person name="Mcdaniel S.F."/>
        </authorList>
    </citation>
    <scope>NUCLEOTIDE SEQUENCE</scope>
    <source>
        <strain evidence="2">R40</strain>
    </source>
</reference>
<evidence type="ECO:0000313" key="2">
    <source>
        <dbReference type="EMBL" id="KAG0576517.1"/>
    </source>
</evidence>
<organism evidence="2 3">
    <name type="scientific">Ceratodon purpureus</name>
    <name type="common">Fire moss</name>
    <name type="synonym">Dicranum purpureum</name>
    <dbReference type="NCBI Taxonomy" id="3225"/>
    <lineage>
        <taxon>Eukaryota</taxon>
        <taxon>Viridiplantae</taxon>
        <taxon>Streptophyta</taxon>
        <taxon>Embryophyta</taxon>
        <taxon>Bryophyta</taxon>
        <taxon>Bryophytina</taxon>
        <taxon>Bryopsida</taxon>
        <taxon>Dicranidae</taxon>
        <taxon>Pseudoditrichales</taxon>
        <taxon>Ditrichaceae</taxon>
        <taxon>Ceratodon</taxon>
    </lineage>
</organism>
<comment type="caution">
    <text evidence="2">The sequence shown here is derived from an EMBL/GenBank/DDBJ whole genome shotgun (WGS) entry which is preliminary data.</text>
</comment>
<protein>
    <submittedName>
        <fullName evidence="2">Uncharacterized protein</fullName>
    </submittedName>
</protein>
<proteinExistence type="predicted"/>
<feature type="signal peptide" evidence="1">
    <location>
        <begin position="1"/>
        <end position="20"/>
    </location>
</feature>
<sequence>MGCLLSFSLQLHCGLPVSHAACSNWSIRLCDINLSQGTILWSL</sequence>
<name>A0A8T0I0H0_CERPU</name>
<dbReference type="EMBL" id="CM026425">
    <property type="protein sequence ID" value="KAG0576517.1"/>
    <property type="molecule type" value="Genomic_DNA"/>
</dbReference>
<gene>
    <name evidence="2" type="ORF">KC19_5G086100</name>
</gene>
<keyword evidence="3" id="KW-1185">Reference proteome</keyword>
<keyword evidence="1" id="KW-0732">Signal</keyword>
<dbReference type="AlphaFoldDB" id="A0A8T0I0H0"/>
<accession>A0A8T0I0H0</accession>
<evidence type="ECO:0000256" key="1">
    <source>
        <dbReference type="SAM" id="SignalP"/>
    </source>
</evidence>
<evidence type="ECO:0000313" key="3">
    <source>
        <dbReference type="Proteomes" id="UP000822688"/>
    </source>
</evidence>